<dbReference type="PANTHER" id="PTHR43130:SF7">
    <property type="entry name" value="DJ-1_PFPI DOMAIN-CONTAINING PROTEIN"/>
    <property type="match status" value="1"/>
</dbReference>
<dbReference type="OrthoDB" id="543156at2759"/>
<feature type="domain" description="DJ-1/PfpI" evidence="1">
    <location>
        <begin position="65"/>
        <end position="192"/>
    </location>
</feature>
<accession>A0A9P8WG19</accession>
<dbReference type="SUPFAM" id="SSF52317">
    <property type="entry name" value="Class I glutamine amidotransferase-like"/>
    <property type="match status" value="1"/>
</dbReference>
<name>A0A9P8WG19_9HYPO</name>
<keyword evidence="3" id="KW-1185">Reference proteome</keyword>
<evidence type="ECO:0000313" key="2">
    <source>
        <dbReference type="EMBL" id="KAH6898795.1"/>
    </source>
</evidence>
<sequence length="252" mass="26611">MTASHIRIGVFIPTGAQFLDTATVDVLGVMSKEYLGQLPGIPAHVGAAAPNVTISYITSPRQGPEIPLTANLTVKATCSYEDPSVAPGELDVVVVPGPDPSATYEGGELKWLRAQCETPGVDILSVCTGIYICAAAGILDGKQASGPRGLQDDILKKYPKVKLVGDQYRWVQDGNIWSSGGITNGNDLMAAYAKGCGRWAVSIAEMGATLTDVGDRGQVYGESQSRFVLGFLWTLVKTWFAGSKKDSKGKTA</sequence>
<dbReference type="InterPro" id="IPR052158">
    <property type="entry name" value="INH-QAR"/>
</dbReference>
<reference evidence="2 3" key="1">
    <citation type="journal article" date="2021" name="Nat. Commun.">
        <title>Genetic determinants of endophytism in the Arabidopsis root mycobiome.</title>
        <authorList>
            <person name="Mesny F."/>
            <person name="Miyauchi S."/>
            <person name="Thiergart T."/>
            <person name="Pickel B."/>
            <person name="Atanasova L."/>
            <person name="Karlsson M."/>
            <person name="Huettel B."/>
            <person name="Barry K.W."/>
            <person name="Haridas S."/>
            <person name="Chen C."/>
            <person name="Bauer D."/>
            <person name="Andreopoulos W."/>
            <person name="Pangilinan J."/>
            <person name="LaButti K."/>
            <person name="Riley R."/>
            <person name="Lipzen A."/>
            <person name="Clum A."/>
            <person name="Drula E."/>
            <person name="Henrissat B."/>
            <person name="Kohler A."/>
            <person name="Grigoriev I.V."/>
            <person name="Martin F.M."/>
            <person name="Hacquard S."/>
        </authorList>
    </citation>
    <scope>NUCLEOTIDE SEQUENCE [LARGE SCALE GENOMIC DNA]</scope>
    <source>
        <strain evidence="2 3">MPI-CAGE-CH-0241</strain>
    </source>
</reference>
<protein>
    <submittedName>
        <fullName evidence="2">ThiJ/PfpI family protein</fullName>
    </submittedName>
</protein>
<dbReference type="EMBL" id="JAGPYM010000002">
    <property type="protein sequence ID" value="KAH6898795.1"/>
    <property type="molecule type" value="Genomic_DNA"/>
</dbReference>
<dbReference type="Pfam" id="PF01965">
    <property type="entry name" value="DJ-1_PfpI"/>
    <property type="match status" value="1"/>
</dbReference>
<organism evidence="2 3">
    <name type="scientific">Thelonectria olida</name>
    <dbReference type="NCBI Taxonomy" id="1576542"/>
    <lineage>
        <taxon>Eukaryota</taxon>
        <taxon>Fungi</taxon>
        <taxon>Dikarya</taxon>
        <taxon>Ascomycota</taxon>
        <taxon>Pezizomycotina</taxon>
        <taxon>Sordariomycetes</taxon>
        <taxon>Hypocreomycetidae</taxon>
        <taxon>Hypocreales</taxon>
        <taxon>Nectriaceae</taxon>
        <taxon>Thelonectria</taxon>
    </lineage>
</organism>
<dbReference type="PANTHER" id="PTHR43130">
    <property type="entry name" value="ARAC-FAMILY TRANSCRIPTIONAL REGULATOR"/>
    <property type="match status" value="1"/>
</dbReference>
<dbReference type="AlphaFoldDB" id="A0A9P8WG19"/>
<comment type="caution">
    <text evidence="2">The sequence shown here is derived from an EMBL/GenBank/DDBJ whole genome shotgun (WGS) entry which is preliminary data.</text>
</comment>
<dbReference type="Proteomes" id="UP000777438">
    <property type="component" value="Unassembled WGS sequence"/>
</dbReference>
<proteinExistence type="predicted"/>
<gene>
    <name evidence="2" type="ORF">B0T10DRAFT_473723</name>
</gene>
<dbReference type="InterPro" id="IPR029062">
    <property type="entry name" value="Class_I_gatase-like"/>
</dbReference>
<evidence type="ECO:0000313" key="3">
    <source>
        <dbReference type="Proteomes" id="UP000777438"/>
    </source>
</evidence>
<evidence type="ECO:0000259" key="1">
    <source>
        <dbReference type="Pfam" id="PF01965"/>
    </source>
</evidence>
<dbReference type="InterPro" id="IPR002818">
    <property type="entry name" value="DJ-1/PfpI"/>
</dbReference>
<dbReference type="Gene3D" id="3.40.50.880">
    <property type="match status" value="1"/>
</dbReference>